<gene>
    <name evidence="1" type="primary">acrB</name>
    <name evidence="1" type="ORF">DJ93_3228</name>
</gene>
<organism evidence="1 2">
    <name type="scientific">Bacillus clarus</name>
    <dbReference type="NCBI Taxonomy" id="2338372"/>
    <lineage>
        <taxon>Bacteria</taxon>
        <taxon>Bacillati</taxon>
        <taxon>Bacillota</taxon>
        <taxon>Bacilli</taxon>
        <taxon>Bacillales</taxon>
        <taxon>Bacillaceae</taxon>
        <taxon>Bacillus</taxon>
        <taxon>Bacillus cereus group</taxon>
    </lineage>
</organism>
<reference evidence="1 2" key="1">
    <citation type="submission" date="2014-04" db="EMBL/GenBank/DDBJ databases">
        <authorList>
            <person name="Bishop-Lilly K.A."/>
            <person name="Broomall S.M."/>
            <person name="Chain P.S."/>
            <person name="Chertkov O."/>
            <person name="Coyne S.R."/>
            <person name="Daligault H.E."/>
            <person name="Davenport K.W."/>
            <person name="Erkkila T."/>
            <person name="Frey K.G."/>
            <person name="Gibbons H.S."/>
            <person name="Gu W."/>
            <person name="Jaissle J."/>
            <person name="Johnson S.L."/>
            <person name="Koroleva G.I."/>
            <person name="Ladner J.T."/>
            <person name="Lo C.-C."/>
            <person name="Minogue T.D."/>
            <person name="Munk C."/>
            <person name="Palacios G.F."/>
            <person name="Redden C.L."/>
            <person name="Rosenzweig C.N."/>
            <person name="Scholz M.B."/>
            <person name="Teshima H."/>
            <person name="Xu Y."/>
        </authorList>
    </citation>
    <scope>NUCLEOTIDE SEQUENCE [LARGE SCALE GENOMIC DNA]</scope>
    <source>
        <strain evidence="1 2">BHP</strain>
    </source>
</reference>
<protein>
    <submittedName>
        <fullName evidence="1">Acriflavin resistance domain protein</fullName>
    </submittedName>
</protein>
<evidence type="ECO:0000313" key="1">
    <source>
        <dbReference type="EMBL" id="KFN04551.1"/>
    </source>
</evidence>
<dbReference type="EMBL" id="JMQC01000008">
    <property type="protein sequence ID" value="KFN04551.1"/>
    <property type="molecule type" value="Genomic_DNA"/>
</dbReference>
<evidence type="ECO:0000313" key="2">
    <source>
        <dbReference type="Proteomes" id="UP000029389"/>
    </source>
</evidence>
<accession>A0A090ZK39</accession>
<comment type="caution">
    <text evidence="1">The sequence shown here is derived from an EMBL/GenBank/DDBJ whole genome shotgun (WGS) entry which is preliminary data.</text>
</comment>
<dbReference type="Gene3D" id="3.30.2090.10">
    <property type="entry name" value="Multidrug efflux transporter AcrB TolC docking domain, DN and DC subdomains"/>
    <property type="match status" value="1"/>
</dbReference>
<dbReference type="PATRIC" id="fig|1405.8.peg.3337"/>
<dbReference type="SUPFAM" id="SSF82714">
    <property type="entry name" value="Multidrug efflux transporter AcrB TolC docking domain, DN and DC subdomains"/>
    <property type="match status" value="1"/>
</dbReference>
<name>A0A090ZK39_9BACI</name>
<sequence length="66" mass="7291">MYYGKSTSELSIILDPNQMKNKNVTPQQILTALQGKETSTPAGSVTIYNEDHPLRVIGNIKSVDEI</sequence>
<dbReference type="AlphaFoldDB" id="A0A090ZK39"/>
<dbReference type="Proteomes" id="UP000029389">
    <property type="component" value="Unassembled WGS sequence"/>
</dbReference>
<dbReference type="InterPro" id="IPR027463">
    <property type="entry name" value="AcrB_DN_DC_subdom"/>
</dbReference>
<proteinExistence type="predicted"/>